<protein>
    <submittedName>
        <fullName evidence="1">Uncharacterized protein</fullName>
    </submittedName>
</protein>
<dbReference type="AlphaFoldDB" id="A0A644ZQL9"/>
<dbReference type="EMBL" id="VSSQ01010043">
    <property type="protein sequence ID" value="MPM43279.1"/>
    <property type="molecule type" value="Genomic_DNA"/>
</dbReference>
<sequence length="70" mass="7151">MIGVDGFIFTVTGNVETAPSPQGLVPITVILPDVAEVPKSTAMLSVVLVPVAPVGKVQTYEVAFVIAGTV</sequence>
<name>A0A644ZQL9_9ZZZZ</name>
<gene>
    <name evidence="1" type="ORF">SDC9_89952</name>
</gene>
<organism evidence="1">
    <name type="scientific">bioreactor metagenome</name>
    <dbReference type="NCBI Taxonomy" id="1076179"/>
    <lineage>
        <taxon>unclassified sequences</taxon>
        <taxon>metagenomes</taxon>
        <taxon>ecological metagenomes</taxon>
    </lineage>
</organism>
<proteinExistence type="predicted"/>
<comment type="caution">
    <text evidence="1">The sequence shown here is derived from an EMBL/GenBank/DDBJ whole genome shotgun (WGS) entry which is preliminary data.</text>
</comment>
<evidence type="ECO:0000313" key="1">
    <source>
        <dbReference type="EMBL" id="MPM43279.1"/>
    </source>
</evidence>
<reference evidence="1" key="1">
    <citation type="submission" date="2019-08" db="EMBL/GenBank/DDBJ databases">
        <authorList>
            <person name="Kucharzyk K."/>
            <person name="Murdoch R.W."/>
            <person name="Higgins S."/>
            <person name="Loffler F."/>
        </authorList>
    </citation>
    <scope>NUCLEOTIDE SEQUENCE</scope>
</reference>
<accession>A0A644ZQL9</accession>